<keyword evidence="3" id="KW-0472">Membrane</keyword>
<dbReference type="Proteomes" id="UP000186221">
    <property type="component" value="Unassembled WGS sequence"/>
</dbReference>
<dbReference type="EMBL" id="FTOG01000004">
    <property type="protein sequence ID" value="SIS74635.1"/>
    <property type="molecule type" value="Genomic_DNA"/>
</dbReference>
<feature type="transmembrane region" description="Helical" evidence="3">
    <location>
        <begin position="101"/>
        <end position="122"/>
    </location>
</feature>
<dbReference type="OrthoDB" id="7659420at2"/>
<accession>A0A1N7LLB8</accession>
<proteinExistence type="predicted"/>
<evidence type="ECO:0000256" key="3">
    <source>
        <dbReference type="SAM" id="Phobius"/>
    </source>
</evidence>
<feature type="region of interest" description="Disordered" evidence="2">
    <location>
        <begin position="1"/>
        <end position="97"/>
    </location>
</feature>
<keyword evidence="1" id="KW-0175">Coiled coil</keyword>
<sequence length="413" mass="41591">MAKPESDETEPNAATSAQDLEMPEKETDPAAEALDAAEQGGIEEAEVVAETETVTESQTEAEAIAEAMEAAPDQEEAEKVEETPAPVAAKPAAPPPPRKGLSVILGGVIAAAIGAGATVAALPNMPADLREKILPAGGGAAELHAALDAQAKKIAALEAATAQPAAGASEVEALKASLEEMSAKLASLESGAAAAAADQVAALEAEIAAMKEEMKKSPMYATQQQLDAATAEAKARIAEAEAEAAKMRAETEAAAQRAVRQAAVARVAAAFDAGATLIGPVAEVEAAGMTAPAALKAEVPTVGALQEAFPEAARKALAVARTTDAGDSLGEKLGTFLLAQTGARSLTAREGNSPDAVLSRAQAAVDAAQFETAVAELAALPEAAQAQMQSWKDMVARRVAAQAALSDLAQSVQ</sequence>
<evidence type="ECO:0000313" key="5">
    <source>
        <dbReference type="Proteomes" id="UP000186221"/>
    </source>
</evidence>
<organism evidence="4 5">
    <name type="scientific">Rhodobacter aestuarii</name>
    <dbReference type="NCBI Taxonomy" id="453582"/>
    <lineage>
        <taxon>Bacteria</taxon>
        <taxon>Pseudomonadati</taxon>
        <taxon>Pseudomonadota</taxon>
        <taxon>Alphaproteobacteria</taxon>
        <taxon>Rhodobacterales</taxon>
        <taxon>Rhodobacter group</taxon>
        <taxon>Rhodobacter</taxon>
    </lineage>
</organism>
<name>A0A1N7LLB8_9RHOB</name>
<dbReference type="Gene3D" id="1.10.287.1490">
    <property type="match status" value="1"/>
</dbReference>
<protein>
    <submittedName>
        <fullName evidence="4">Uncharacterized conserved protein</fullName>
    </submittedName>
</protein>
<evidence type="ECO:0000313" key="4">
    <source>
        <dbReference type="EMBL" id="SIS74635.1"/>
    </source>
</evidence>
<evidence type="ECO:0000256" key="1">
    <source>
        <dbReference type="SAM" id="Coils"/>
    </source>
</evidence>
<feature type="compositionally biased region" description="Low complexity" evidence="2">
    <location>
        <begin position="50"/>
        <end position="71"/>
    </location>
</feature>
<dbReference type="AlphaFoldDB" id="A0A1N7LLB8"/>
<keyword evidence="3" id="KW-1133">Transmembrane helix</keyword>
<dbReference type="RefSeq" id="WP_076484411.1">
    <property type="nucleotide sequence ID" value="NZ_FTOG01000004.1"/>
</dbReference>
<reference evidence="5" key="1">
    <citation type="submission" date="2017-01" db="EMBL/GenBank/DDBJ databases">
        <authorList>
            <person name="Varghese N."/>
            <person name="Submissions S."/>
        </authorList>
    </citation>
    <scope>NUCLEOTIDE SEQUENCE [LARGE SCALE GENOMIC DNA]</scope>
    <source>
        <strain evidence="5">DSM 19945</strain>
    </source>
</reference>
<keyword evidence="5" id="KW-1185">Reference proteome</keyword>
<gene>
    <name evidence="4" type="ORF">SAMN05421580_104152</name>
</gene>
<dbReference type="STRING" id="453582.SAMN05421580_104152"/>
<evidence type="ECO:0000256" key="2">
    <source>
        <dbReference type="SAM" id="MobiDB-lite"/>
    </source>
</evidence>
<feature type="coiled-coil region" evidence="1">
    <location>
        <begin position="140"/>
        <end position="257"/>
    </location>
</feature>
<keyword evidence="3" id="KW-0812">Transmembrane</keyword>